<dbReference type="InterPro" id="IPR001279">
    <property type="entry name" value="Metallo-B-lactamas"/>
</dbReference>
<evidence type="ECO:0000256" key="3">
    <source>
        <dbReference type="ARBA" id="ARBA00022692"/>
    </source>
</evidence>
<evidence type="ECO:0000313" key="7">
    <source>
        <dbReference type="Proteomes" id="UP000094892"/>
    </source>
</evidence>
<evidence type="ECO:0000256" key="2">
    <source>
        <dbReference type="ARBA" id="ARBA00022475"/>
    </source>
</evidence>
<dbReference type="GO" id="GO:0005886">
    <property type="term" value="C:plasma membrane"/>
    <property type="evidence" value="ECO:0007669"/>
    <property type="project" value="UniProtKB-SubCell"/>
</dbReference>
<dbReference type="PANTHER" id="PTHR30619">
    <property type="entry name" value="DNA INTERNALIZATION/COMPETENCE PROTEIN COMEC/REC2"/>
    <property type="match status" value="1"/>
</dbReference>
<dbReference type="InterPro" id="IPR025405">
    <property type="entry name" value="DUF4131"/>
</dbReference>
<dbReference type="Gene3D" id="3.60.15.10">
    <property type="entry name" value="Ribonuclease Z/Hydroxyacylglutathione hydrolase-like"/>
    <property type="match status" value="1"/>
</dbReference>
<dbReference type="AlphaFoldDB" id="A0A1E3KSY3"/>
<keyword evidence="4" id="KW-1133">Transmembrane helix</keyword>
<keyword evidence="5" id="KW-0472">Membrane</keyword>
<dbReference type="NCBIfam" id="TIGR00361">
    <property type="entry name" value="ComEC_Rec2"/>
    <property type="match status" value="1"/>
</dbReference>
<dbReference type="Pfam" id="PF00753">
    <property type="entry name" value="Lactamase_B"/>
    <property type="match status" value="1"/>
</dbReference>
<evidence type="ECO:0000256" key="5">
    <source>
        <dbReference type="ARBA" id="ARBA00023136"/>
    </source>
</evidence>
<dbReference type="Proteomes" id="UP000094892">
    <property type="component" value="Unassembled WGS sequence"/>
</dbReference>
<comment type="subcellular location">
    <subcellularLocation>
        <location evidence="1">Cell membrane</location>
        <topology evidence="1">Multi-pass membrane protein</topology>
    </subcellularLocation>
</comment>
<dbReference type="CDD" id="cd07731">
    <property type="entry name" value="ComA-like_MBL-fold"/>
    <property type="match status" value="1"/>
</dbReference>
<dbReference type="SUPFAM" id="SSF56281">
    <property type="entry name" value="Metallo-hydrolase/oxidoreductase"/>
    <property type="match status" value="1"/>
</dbReference>
<evidence type="ECO:0000313" key="6">
    <source>
        <dbReference type="EMBL" id="ODO61983.1"/>
    </source>
</evidence>
<organism evidence="6 7">
    <name type="scientific">Lactiplantibacillus plantarum</name>
    <name type="common">Lactobacillus plantarum</name>
    <dbReference type="NCBI Taxonomy" id="1590"/>
    <lineage>
        <taxon>Bacteria</taxon>
        <taxon>Bacillati</taxon>
        <taxon>Bacillota</taxon>
        <taxon>Bacilli</taxon>
        <taxon>Lactobacillales</taxon>
        <taxon>Lactobacillaceae</taxon>
        <taxon>Lactiplantibacillus</taxon>
    </lineage>
</organism>
<reference evidence="6 7" key="1">
    <citation type="submission" date="2016-08" db="EMBL/GenBank/DDBJ databases">
        <title>Genome sequencing of Lactobacillus plantarum JSA22, isolated from fermented soybean paste.</title>
        <authorList>
            <person name="Choi H.S."/>
        </authorList>
    </citation>
    <scope>NUCLEOTIDE SEQUENCE [LARGE SCALE GENOMIC DNA]</scope>
    <source>
        <strain evidence="6 7">JSA22</strain>
    </source>
</reference>
<dbReference type="InterPro" id="IPR004797">
    <property type="entry name" value="Competence_ComEC/Rec2"/>
</dbReference>
<evidence type="ECO:0000256" key="1">
    <source>
        <dbReference type="ARBA" id="ARBA00004651"/>
    </source>
</evidence>
<proteinExistence type="predicted"/>
<dbReference type="InterPro" id="IPR036866">
    <property type="entry name" value="RibonucZ/Hydroxyglut_hydro"/>
</dbReference>
<dbReference type="Pfam" id="PF13567">
    <property type="entry name" value="DUF4131"/>
    <property type="match status" value="1"/>
</dbReference>
<dbReference type="EMBL" id="MCOL01000001">
    <property type="protein sequence ID" value="ODO61983.1"/>
    <property type="molecule type" value="Genomic_DNA"/>
</dbReference>
<dbReference type="Pfam" id="PF03772">
    <property type="entry name" value="Competence"/>
    <property type="match status" value="1"/>
</dbReference>
<sequence length="763" mass="85597">MRALFFAAIACGLLSSWLVDQQWLAAGLLLIWLLRVIRLRDRQCLMVTIGCVLSLAIWLNWQNHRFASIVQRPSQVVTSHLAVQPDAITVRGGQYQLIATSPMGKVLVRGQLKSATEKQYLTQFTHRTIWHVQGEVAAIAPPTNPGQFNAPRYYRSQGIARQVTVTAVQRIEIASRRGWLGLLDRLHQWRQQFFLACQRLPPTLSRYATSLLVGIRPTDFQTTMGAVQQLGLLHLFSLSGMHVILLVKFLQWVLLRLHLSQQAIDIWLLGLLPAYLVLGGGADSLRRAVVTAALPIIWQLLTHQSSGALGGWSLALIMGIAHNPLVLSQLGGQLSYGLALLLILMPGLPPWRLAIWIQVISLPVLLVATAQWHLWSLAVNLVVAPIFSWVLLPVTVVGASIGFGSTNVTSVCEWVLVNFQNWLEWVSHWPGLLIIGQPSTLWAWTLSLLSLWLLRTPRRRYYWRLLLAYACFSLSLRFPLHGAVQFIDVGQGDSILIRQPFNRQVSLIDTGGQLHFSGPRWQAEQVQPRSRAETITVNYLHRLGITHLDTVYLSHKDVDHIGDLGELLRLMPVNQVVVPAGMARLAKFQKLLVPARKRPKVVEALAGQTFADGLVAVHPFKPGRAENEDSLVLTGVFGQQRFMFTGDLDRAGERAIVARYPQLRVDVLKLGHHGSKTASDPLALRQLGVHHGILSVGRHNRYGHPNQETLITLAEQHIVTYSTAFQGMITYRFVNHRQGRWQTFLKEGDRHQRTTGVKIDSQR</sequence>
<dbReference type="SMART" id="SM00849">
    <property type="entry name" value="Lactamase_B"/>
    <property type="match status" value="1"/>
</dbReference>
<dbReference type="PANTHER" id="PTHR30619:SF7">
    <property type="entry name" value="BETA-LACTAMASE DOMAIN PROTEIN"/>
    <property type="match status" value="1"/>
</dbReference>
<accession>A0A1E3KSY3</accession>
<dbReference type="InterPro" id="IPR004477">
    <property type="entry name" value="ComEC_N"/>
</dbReference>
<dbReference type="RefSeq" id="WP_063722181.1">
    <property type="nucleotide sequence ID" value="NZ_AP028145.1"/>
</dbReference>
<keyword evidence="2" id="KW-1003">Cell membrane</keyword>
<name>A0A1E3KSY3_LACPN</name>
<protein>
    <submittedName>
        <fullName evidence="6">ComE operon protein</fullName>
    </submittedName>
</protein>
<comment type="caution">
    <text evidence="6">The sequence shown here is derived from an EMBL/GenBank/DDBJ whole genome shotgun (WGS) entry which is preliminary data.</text>
</comment>
<dbReference type="GO" id="GO:0030420">
    <property type="term" value="P:establishment of competence for transformation"/>
    <property type="evidence" value="ECO:0007669"/>
    <property type="project" value="InterPro"/>
</dbReference>
<dbReference type="NCBIfam" id="TIGR00360">
    <property type="entry name" value="ComEC_N-term"/>
    <property type="match status" value="1"/>
</dbReference>
<dbReference type="InterPro" id="IPR035681">
    <property type="entry name" value="ComA-like_MBL"/>
</dbReference>
<gene>
    <name evidence="6" type="ORF">LPJSA22_01963</name>
</gene>
<dbReference type="PATRIC" id="fig|1590.231.peg.2458"/>
<keyword evidence="3" id="KW-0812">Transmembrane</keyword>
<dbReference type="InterPro" id="IPR052159">
    <property type="entry name" value="Competence_DNA_uptake"/>
</dbReference>
<evidence type="ECO:0000256" key="4">
    <source>
        <dbReference type="ARBA" id="ARBA00022989"/>
    </source>
</evidence>